<keyword evidence="1" id="KW-0812">Transmembrane</keyword>
<evidence type="ECO:0000313" key="3">
    <source>
        <dbReference type="Proteomes" id="UP001642260"/>
    </source>
</evidence>
<sequence length="100" mass="11266">MAFKMDYIWPGSMIEKLDKQTSLNPSAVSKIVLCICLSGIEKNNYIYNEKVGVCPSAIQLKSYIKAFVLSVYPFFVLVISTCVITSSFHGHHKLMMVLNE</sequence>
<reference evidence="2 3" key="1">
    <citation type="submission" date="2022-03" db="EMBL/GenBank/DDBJ databases">
        <authorList>
            <person name="Macdonald S."/>
            <person name="Ahmed S."/>
            <person name="Newling K."/>
        </authorList>
    </citation>
    <scope>NUCLEOTIDE SEQUENCE [LARGE SCALE GENOMIC DNA]</scope>
</reference>
<keyword evidence="1" id="KW-0472">Membrane</keyword>
<accession>A0ABC8JCY1</accession>
<evidence type="ECO:0000256" key="1">
    <source>
        <dbReference type="SAM" id="Phobius"/>
    </source>
</evidence>
<feature type="transmembrane region" description="Helical" evidence="1">
    <location>
        <begin position="66"/>
        <end position="88"/>
    </location>
</feature>
<protein>
    <submittedName>
        <fullName evidence="2">Uncharacterized protein</fullName>
    </submittedName>
</protein>
<comment type="caution">
    <text evidence="2">The sequence shown here is derived from an EMBL/GenBank/DDBJ whole genome shotgun (WGS) entry which is preliminary data.</text>
</comment>
<keyword evidence="3" id="KW-1185">Reference proteome</keyword>
<proteinExistence type="predicted"/>
<evidence type="ECO:0000313" key="2">
    <source>
        <dbReference type="EMBL" id="CAH8322491.1"/>
    </source>
</evidence>
<dbReference type="EMBL" id="CAKOAT010097376">
    <property type="protein sequence ID" value="CAH8322491.1"/>
    <property type="molecule type" value="Genomic_DNA"/>
</dbReference>
<name>A0ABC8JCY1_ERUVS</name>
<dbReference type="Proteomes" id="UP001642260">
    <property type="component" value="Unassembled WGS sequence"/>
</dbReference>
<dbReference type="AlphaFoldDB" id="A0ABC8JCY1"/>
<gene>
    <name evidence="2" type="ORF">ERUC_LOCUS9633</name>
</gene>
<organism evidence="2 3">
    <name type="scientific">Eruca vesicaria subsp. sativa</name>
    <name type="common">Garden rocket</name>
    <name type="synonym">Eruca sativa</name>
    <dbReference type="NCBI Taxonomy" id="29727"/>
    <lineage>
        <taxon>Eukaryota</taxon>
        <taxon>Viridiplantae</taxon>
        <taxon>Streptophyta</taxon>
        <taxon>Embryophyta</taxon>
        <taxon>Tracheophyta</taxon>
        <taxon>Spermatophyta</taxon>
        <taxon>Magnoliopsida</taxon>
        <taxon>eudicotyledons</taxon>
        <taxon>Gunneridae</taxon>
        <taxon>Pentapetalae</taxon>
        <taxon>rosids</taxon>
        <taxon>malvids</taxon>
        <taxon>Brassicales</taxon>
        <taxon>Brassicaceae</taxon>
        <taxon>Brassiceae</taxon>
        <taxon>Eruca</taxon>
    </lineage>
</organism>
<keyword evidence="1" id="KW-1133">Transmembrane helix</keyword>